<sequence>MGGRNLGREKITKILRYLGQAIFVFGEAINLIANSALMMVIIFFVYTVLRGAGVNGKEAANTALNIISGNELLLAVLYIAAAMIIMILIVGIEDGKRRVKNGLNIILGIIAFVSFAMAGWLSAGSMVGKLVVIIWVISFVAIGWYTENKK</sequence>
<reference evidence="2 3" key="1">
    <citation type="submission" date="2016-04" db="EMBL/GenBank/DDBJ databases">
        <title>Complete genome sequence of Thermococcus barossii type strain SHCK-94.</title>
        <authorList>
            <person name="Oger P.M."/>
        </authorList>
    </citation>
    <scope>NUCLEOTIDE SEQUENCE [LARGE SCALE GENOMIC DNA]</scope>
    <source>
        <strain evidence="2 3">SHCK-94</strain>
    </source>
</reference>
<feature type="transmembrane region" description="Helical" evidence="1">
    <location>
        <begin position="72"/>
        <end position="90"/>
    </location>
</feature>
<name>A0A2Z2MSG7_9EURY</name>
<proteinExistence type="predicted"/>
<keyword evidence="3" id="KW-1185">Reference proteome</keyword>
<feature type="transmembrane region" description="Helical" evidence="1">
    <location>
        <begin position="21"/>
        <end position="46"/>
    </location>
</feature>
<dbReference type="Proteomes" id="UP000250272">
    <property type="component" value="Chromosome"/>
</dbReference>
<keyword evidence="1" id="KW-1133">Transmembrane helix</keyword>
<keyword evidence="1" id="KW-0812">Transmembrane</keyword>
<feature type="transmembrane region" description="Helical" evidence="1">
    <location>
        <begin position="102"/>
        <end position="121"/>
    </location>
</feature>
<gene>
    <name evidence="2" type="ORF">A3L01_05570</name>
</gene>
<accession>A0A2Z2MSG7</accession>
<protein>
    <submittedName>
        <fullName evidence="2">Uncharacterized protein</fullName>
    </submittedName>
</protein>
<keyword evidence="1" id="KW-0472">Membrane</keyword>
<dbReference type="AlphaFoldDB" id="A0A2Z2MSG7"/>
<evidence type="ECO:0000313" key="3">
    <source>
        <dbReference type="Proteomes" id="UP000250272"/>
    </source>
</evidence>
<evidence type="ECO:0000313" key="2">
    <source>
        <dbReference type="EMBL" id="ASJ04858.1"/>
    </source>
</evidence>
<dbReference type="KEGG" id="tbs:A3L01_05570"/>
<feature type="transmembrane region" description="Helical" evidence="1">
    <location>
        <begin position="127"/>
        <end position="146"/>
    </location>
</feature>
<evidence type="ECO:0000256" key="1">
    <source>
        <dbReference type="SAM" id="Phobius"/>
    </source>
</evidence>
<organism evidence="2 3">
    <name type="scientific">Thermococcus barossii</name>
    <dbReference type="NCBI Taxonomy" id="54077"/>
    <lineage>
        <taxon>Archaea</taxon>
        <taxon>Methanobacteriati</taxon>
        <taxon>Methanobacteriota</taxon>
        <taxon>Thermococci</taxon>
        <taxon>Thermococcales</taxon>
        <taxon>Thermococcaceae</taxon>
        <taxon>Thermococcus</taxon>
    </lineage>
</organism>
<dbReference type="EMBL" id="CP015101">
    <property type="protein sequence ID" value="ASJ04858.1"/>
    <property type="molecule type" value="Genomic_DNA"/>
</dbReference>